<dbReference type="EMBL" id="BPQG01000056">
    <property type="protein sequence ID" value="GJD45869.1"/>
    <property type="molecule type" value="Genomic_DNA"/>
</dbReference>
<dbReference type="SMART" id="SM00869">
    <property type="entry name" value="Autotransporter"/>
    <property type="match status" value="1"/>
</dbReference>
<dbReference type="PROSITE" id="PS51208">
    <property type="entry name" value="AUTOTRANSPORTER"/>
    <property type="match status" value="1"/>
</dbReference>
<dbReference type="InterPro" id="IPR005546">
    <property type="entry name" value="Autotransporte_beta"/>
</dbReference>
<dbReference type="InterPro" id="IPR006315">
    <property type="entry name" value="OM_autotransptr_brl_dom"/>
</dbReference>
<dbReference type="Pfam" id="PF01569">
    <property type="entry name" value="PAP2"/>
    <property type="match status" value="1"/>
</dbReference>
<dbReference type="SUPFAM" id="SSF103515">
    <property type="entry name" value="Autotransporter"/>
    <property type="match status" value="1"/>
</dbReference>
<comment type="caution">
    <text evidence="3">The sequence shown here is derived from an EMBL/GenBank/DDBJ whole genome shotgun (WGS) entry which is preliminary data.</text>
</comment>
<dbReference type="Gene3D" id="1.20.144.10">
    <property type="entry name" value="Phosphatidic acid phosphatase type 2/haloperoxidase"/>
    <property type="match status" value="1"/>
</dbReference>
<dbReference type="RefSeq" id="WP_147753460.1">
    <property type="nucleotide sequence ID" value="NZ_BPQG01000056.1"/>
</dbReference>
<keyword evidence="4" id="KW-1185">Reference proteome</keyword>
<name>A0ABQ4QKY4_9HYPH</name>
<sequence length="1087" mass="109936">MDFKQGVSIITVMVATYGAGTAQAQTVNTTPSNVNVLNLLGPFLGLNGTTVGQQTLQLNLSQAIAQNQGASVADQQKAISDKALPGSAAFATTITLANGTRVNLGPADNIAGGLPSQAPQSAGGLSPVQPVGGLGPQLGAIYQTGIRASNATSGPLTGTFNLLNQAYSVFSADLGVAKNYFANGAATNPSTTPAGYVPVPAVAPAGYTLPTGPYTIPAGSPAGAAGTTGTLPNRSDSVLDLAYGVRNTQAGQDVYGSSRPIQVAQARYNVFDPTALSGIATNPSFPSGHTQYAYTDGYLLAMLVPQQYQNMLLRASDYGNSRIVLGVHYPLDIIASRAFSAYDLAQAFTNPAYVNNAATTGTAINVPGLFTKAAAELQAYEAAQCGNTVAACAASAANTVNNPYLPSAANQALYQARLTYGLPTLTFAQAPREAAPANGPDASILLAPLYGGSTAAARTIAPNGGLYGTLQTSTINQILVNTQTNALAALYGTDLSYWARLDLYSAAGYFGNVAGTLRMDAADTLNTNVGIGGGGALYANGTIAGLVTVNGGGLLGGTGTVGGITALSGGTVAPGNSIGTLTVSGNAAFAAGSTFQVEANAAGQSDRLAVGGAATLAGGTVQVLAAAGSYDPRTQYAILTAAGGVAGQFSGVTANFAFLTPTLRYQPTEVDLTLTRNDVAFATIAQTRNQGAVANAIQAAGPGAGVYDRTVGLTTSEAVGAFRALTGDIHASAISAEFETAFFVREAILDRMRWGATPGYADGADYGRLPAAYTADLPGRRAAPTPVAVRTLDPRVFGLWGQGFGSFGEARTDGNAASLSRQTSGFVLGADVRLESGFRVGVAGGYTSTSLDTAGRLQSGSIESGFGGVYGGYELGPVSLRLGAVYADNAARLRRTVLFAGVSDTPSARTGGSTIQGFGELGYKFVFGGATPPIGKDAAPVPVTTLSYIEPFVGGAYVSIGRDRFTETGGIAALTGFARDYDLGTATAGVRAQTSLDLGLGVPVSAHGLLGYRRAFGDVVPTALLAFGATGPAFLTAGIPIDRDALVAEAGLDLRVSAAATLGVAYTGQVGTRAEDHAVKGNFTYRF</sequence>
<gene>
    <name evidence="3" type="ORF">AFCDBAGC_3747</name>
</gene>
<evidence type="ECO:0000313" key="4">
    <source>
        <dbReference type="Proteomes" id="UP001055117"/>
    </source>
</evidence>
<accession>A0ABQ4QKY4</accession>
<dbReference type="SMART" id="SM00014">
    <property type="entry name" value="acidPPc"/>
    <property type="match status" value="1"/>
</dbReference>
<evidence type="ECO:0000313" key="3">
    <source>
        <dbReference type="EMBL" id="GJD45869.1"/>
    </source>
</evidence>
<dbReference type="NCBIfam" id="TIGR01414">
    <property type="entry name" value="autotrans_barl"/>
    <property type="match status" value="1"/>
</dbReference>
<dbReference type="Proteomes" id="UP001055117">
    <property type="component" value="Unassembled WGS sequence"/>
</dbReference>
<dbReference type="PRINTS" id="PR00483">
    <property type="entry name" value="BACPHPHTASE"/>
</dbReference>
<dbReference type="InterPro" id="IPR036709">
    <property type="entry name" value="Autotransporte_beta_dom_sf"/>
</dbReference>
<dbReference type="InterPro" id="IPR001011">
    <property type="entry name" value="Acid_Pase_classA_bac"/>
</dbReference>
<dbReference type="SUPFAM" id="SSF48317">
    <property type="entry name" value="Acid phosphatase/Vanadium-dependent haloperoxidase"/>
    <property type="match status" value="1"/>
</dbReference>
<dbReference type="Pfam" id="PF03797">
    <property type="entry name" value="Autotransporter"/>
    <property type="match status" value="1"/>
</dbReference>
<organism evidence="3 4">
    <name type="scientific">Methylobacterium cerastii</name>
    <dbReference type="NCBI Taxonomy" id="932741"/>
    <lineage>
        <taxon>Bacteria</taxon>
        <taxon>Pseudomonadati</taxon>
        <taxon>Pseudomonadota</taxon>
        <taxon>Alphaproteobacteria</taxon>
        <taxon>Hyphomicrobiales</taxon>
        <taxon>Methylobacteriaceae</taxon>
        <taxon>Methylobacterium</taxon>
    </lineage>
</organism>
<protein>
    <recommendedName>
        <fullName evidence="2">Autotransporter domain-containing protein</fullName>
    </recommendedName>
</protein>
<evidence type="ECO:0000256" key="1">
    <source>
        <dbReference type="SAM" id="SignalP"/>
    </source>
</evidence>
<feature type="domain" description="Autotransporter" evidence="2">
    <location>
        <begin position="792"/>
        <end position="1087"/>
    </location>
</feature>
<feature type="chain" id="PRO_5046691314" description="Autotransporter domain-containing protein" evidence="1">
    <location>
        <begin position="25"/>
        <end position="1087"/>
    </location>
</feature>
<reference evidence="3 4" key="1">
    <citation type="journal article" date="2021" name="Front. Microbiol.">
        <title>Comprehensive Comparative Genomics and Phenotyping of Methylobacterium Species.</title>
        <authorList>
            <person name="Alessa O."/>
            <person name="Ogura Y."/>
            <person name="Fujitani Y."/>
            <person name="Takami H."/>
            <person name="Hayashi T."/>
            <person name="Sahin N."/>
            <person name="Tani A."/>
        </authorList>
    </citation>
    <scope>NUCLEOTIDE SEQUENCE [LARGE SCALE GENOMIC DNA]</scope>
    <source>
        <strain evidence="3 4">DSM 23679</strain>
    </source>
</reference>
<evidence type="ECO:0000259" key="2">
    <source>
        <dbReference type="PROSITE" id="PS51208"/>
    </source>
</evidence>
<keyword evidence="1" id="KW-0732">Signal</keyword>
<dbReference type="InterPro" id="IPR000326">
    <property type="entry name" value="PAP2/HPO"/>
</dbReference>
<dbReference type="InterPro" id="IPR036938">
    <property type="entry name" value="PAP2/HPO_sf"/>
</dbReference>
<feature type="signal peptide" evidence="1">
    <location>
        <begin position="1"/>
        <end position="24"/>
    </location>
</feature>
<dbReference type="Gene3D" id="2.40.128.130">
    <property type="entry name" value="Autotransporter beta-domain"/>
    <property type="match status" value="1"/>
</dbReference>
<proteinExistence type="predicted"/>